<organism evidence="3 4">
    <name type="scientific">Peredibacter starrii</name>
    <dbReference type="NCBI Taxonomy" id="28202"/>
    <lineage>
        <taxon>Bacteria</taxon>
        <taxon>Pseudomonadati</taxon>
        <taxon>Bdellovibrionota</taxon>
        <taxon>Bacteriovoracia</taxon>
        <taxon>Bacteriovoracales</taxon>
        <taxon>Bacteriovoracaceae</taxon>
        <taxon>Peredibacter</taxon>
    </lineage>
</organism>
<dbReference type="InterPro" id="IPR057162">
    <property type="entry name" value="DUF7840"/>
</dbReference>
<feature type="domain" description="Lnb N-terminal periplasmic" evidence="1">
    <location>
        <begin position="36"/>
        <end position="213"/>
    </location>
</feature>
<accession>A0AAX4HNE0</accession>
<dbReference type="KEGG" id="psti:SOO65_17205"/>
<evidence type="ECO:0000259" key="2">
    <source>
        <dbReference type="Pfam" id="PF25222"/>
    </source>
</evidence>
<dbReference type="Pfam" id="PF13387">
    <property type="entry name" value="Lnb_N"/>
    <property type="match status" value="1"/>
</dbReference>
<proteinExistence type="predicted"/>
<protein>
    <submittedName>
        <fullName evidence="3">DUF4105 domain-containing protein</fullName>
    </submittedName>
</protein>
<reference evidence="3 4" key="1">
    <citation type="submission" date="2023-11" db="EMBL/GenBank/DDBJ databases">
        <title>Peredibacter starrii A3.12.</title>
        <authorList>
            <person name="Mitchell R.J."/>
        </authorList>
    </citation>
    <scope>NUCLEOTIDE SEQUENCE [LARGE SCALE GENOMIC DNA]</scope>
    <source>
        <strain evidence="3 4">A3.12</strain>
    </source>
</reference>
<dbReference type="RefSeq" id="WP_321393233.1">
    <property type="nucleotide sequence ID" value="NZ_CP139487.1"/>
</dbReference>
<evidence type="ECO:0000313" key="4">
    <source>
        <dbReference type="Proteomes" id="UP001324634"/>
    </source>
</evidence>
<dbReference type="Proteomes" id="UP001324634">
    <property type="component" value="Chromosome"/>
</dbReference>
<evidence type="ECO:0000259" key="1">
    <source>
        <dbReference type="Pfam" id="PF13387"/>
    </source>
</evidence>
<feature type="domain" description="DUF7840" evidence="2">
    <location>
        <begin position="316"/>
        <end position="516"/>
    </location>
</feature>
<sequence>MHFNTDQHPQCKFPARFKLLKENSTESFPTSKCPAYDEWLATLDPQGASLVFAGNYPDNPGSIFGHTFLKVKTSSHSRLQSKGKQHSEILDYALNYAAAVDDTGSFMYAMKGIFGGYYGFFSMDPYYVKINDYSEGEGRDIWEYELAFDQKDAQFLLAHFWEVRYQAKFKYYFLDDNCSFLVLKLIDATKPEWKVVTSDPPYVIPIETVKELKEFPGAIKSTHYRPSVRKKAENSYKNLNPIQKHETIKLLHHELSPAKITDANVLNTVVLSLFSKRSKNNGALSTEDKLLQDGTLIQLSTLDTSKLTSEVENQGDPSKSHKVKQVGLGFGYQQKAYGELSFRPGLHDMTDFQRGYLDYSELEVADIHARIKEDQFTIHNIDLFNLGLYRPTSLQENSFSWRTRWAYQNQSQIFCEFCKSVYGEAAVGYAYHLYPKLLTYIMFGGFLNAGAIDTHELKSGGMSEIGTISNFTEKTRLLFAISSYLNLTNTTSGRTLYRVSVQGTYNIDKDIDVNLTSHSGLQLSGSEKFESDVQASIDFHF</sequence>
<dbReference type="InterPro" id="IPR025178">
    <property type="entry name" value="Lnb_N"/>
</dbReference>
<evidence type="ECO:0000313" key="3">
    <source>
        <dbReference type="EMBL" id="WPU64434.1"/>
    </source>
</evidence>
<name>A0AAX4HNE0_9BACT</name>
<dbReference type="EMBL" id="CP139487">
    <property type="protein sequence ID" value="WPU64434.1"/>
    <property type="molecule type" value="Genomic_DNA"/>
</dbReference>
<dbReference type="Pfam" id="PF25222">
    <property type="entry name" value="DUF7840"/>
    <property type="match status" value="1"/>
</dbReference>
<gene>
    <name evidence="3" type="ORF">SOO65_17205</name>
</gene>
<dbReference type="AlphaFoldDB" id="A0AAX4HNE0"/>
<keyword evidence="4" id="KW-1185">Reference proteome</keyword>